<dbReference type="PaxDb" id="121845-A0A1S4EPA8"/>
<dbReference type="InterPro" id="IPR036875">
    <property type="entry name" value="Znf_CCHC_sf"/>
</dbReference>
<evidence type="ECO:0000313" key="4">
    <source>
        <dbReference type="Proteomes" id="UP000079169"/>
    </source>
</evidence>
<dbReference type="Gene3D" id="4.10.60.10">
    <property type="entry name" value="Zinc finger, CCHC-type"/>
    <property type="match status" value="1"/>
</dbReference>
<proteinExistence type="predicted"/>
<evidence type="ECO:0000259" key="3">
    <source>
        <dbReference type="PROSITE" id="PS50158"/>
    </source>
</evidence>
<keyword evidence="4" id="KW-1185">Reference proteome</keyword>
<dbReference type="PROSITE" id="PS50158">
    <property type="entry name" value="ZF_CCHC"/>
    <property type="match status" value="1"/>
</dbReference>
<dbReference type="AlphaFoldDB" id="A0A1S4EPA8"/>
<keyword evidence="1" id="KW-0863">Zinc-finger</keyword>
<feature type="domain" description="CCHC-type" evidence="3">
    <location>
        <begin position="431"/>
        <end position="447"/>
    </location>
</feature>
<feature type="region of interest" description="Disordered" evidence="2">
    <location>
        <begin position="18"/>
        <end position="43"/>
    </location>
</feature>
<organism evidence="4 5">
    <name type="scientific">Diaphorina citri</name>
    <name type="common">Asian citrus psyllid</name>
    <dbReference type="NCBI Taxonomy" id="121845"/>
    <lineage>
        <taxon>Eukaryota</taxon>
        <taxon>Metazoa</taxon>
        <taxon>Ecdysozoa</taxon>
        <taxon>Arthropoda</taxon>
        <taxon>Hexapoda</taxon>
        <taxon>Insecta</taxon>
        <taxon>Pterygota</taxon>
        <taxon>Neoptera</taxon>
        <taxon>Paraneoptera</taxon>
        <taxon>Hemiptera</taxon>
        <taxon>Sternorrhyncha</taxon>
        <taxon>Psylloidea</taxon>
        <taxon>Psyllidae</taxon>
        <taxon>Diaphorininae</taxon>
        <taxon>Diaphorina</taxon>
    </lineage>
</organism>
<dbReference type="SUPFAM" id="SSF57756">
    <property type="entry name" value="Retrovirus zinc finger-like domains"/>
    <property type="match status" value="1"/>
</dbReference>
<dbReference type="GeneID" id="108253786"/>
<dbReference type="KEGG" id="dci:108253786"/>
<dbReference type="InterPro" id="IPR001878">
    <property type="entry name" value="Znf_CCHC"/>
</dbReference>
<name>A0A1S4EPA8_DIACI</name>
<reference evidence="5" key="1">
    <citation type="submission" date="2025-08" db="UniProtKB">
        <authorList>
            <consortium name="RefSeq"/>
        </authorList>
    </citation>
    <scope>IDENTIFICATION</scope>
</reference>
<dbReference type="GO" id="GO:0008270">
    <property type="term" value="F:zinc ion binding"/>
    <property type="evidence" value="ECO:0007669"/>
    <property type="project" value="UniProtKB-KW"/>
</dbReference>
<dbReference type="STRING" id="121845.A0A1S4EPA8"/>
<evidence type="ECO:0000256" key="1">
    <source>
        <dbReference type="PROSITE-ProRule" id="PRU00047"/>
    </source>
</evidence>
<sequence length="482" mass="54549">MMETIKEDNLLDSLGTAQENQSAEFSTEHGEIMDTSNNGPPNREVMCSRCKKEVLDEKQITEDIRSFVEETHLADYDQISATEIAMLNKKWPQESYTKSTVKIGNPLQEVSGDVLLAIKSKNDNPYILSKFEERHAGLKDLIKEELEDGQIQFLENTTKTKSGVRKCHGRVYVMSGESIQDHYTALKELGNEMKEPICRKISIVAANETIRTSIRKLVEIVFFQTEVEIDVYVPKKENRGQAQENKYDTIVVNSSVEGRTYSDMLRTVRENIDPENLGINIKSMRKRKDDSILIVTEKNHVDALKKEITENCNMKDIHIVDKKCDLLITGMDAITTKEEILKAIEVSGSLTEDDINKLEIKNIYANRSGEQVATISTVKEIADKVIPTGHLRIGWSRCRIKEKVSIPRCSNCLRVGHVNRSCKTKATGNKKCLNCTQAGHEAKDCTNTSHCNSCSKSGHRADSMSCPMYRKKVYEKERSMAQ</sequence>
<keyword evidence="1" id="KW-0862">Zinc</keyword>
<keyword evidence="1" id="KW-0479">Metal-binding</keyword>
<dbReference type="RefSeq" id="XP_017303912.1">
    <property type="nucleotide sequence ID" value="XM_017448423.2"/>
</dbReference>
<accession>A0A1S4EPA8</accession>
<gene>
    <name evidence="5" type="primary">LOC108253786</name>
</gene>
<dbReference type="Proteomes" id="UP000079169">
    <property type="component" value="Unplaced"/>
</dbReference>
<evidence type="ECO:0000256" key="2">
    <source>
        <dbReference type="SAM" id="MobiDB-lite"/>
    </source>
</evidence>
<evidence type="ECO:0000313" key="5">
    <source>
        <dbReference type="RefSeq" id="XP_017303912.1"/>
    </source>
</evidence>
<dbReference type="OMA" id="ECKANPR"/>
<dbReference type="SMART" id="SM00343">
    <property type="entry name" value="ZnF_C2HC"/>
    <property type="match status" value="3"/>
</dbReference>
<protein>
    <submittedName>
        <fullName evidence="5">Uncharacterized protein LOC108253786</fullName>
    </submittedName>
</protein>
<dbReference type="GO" id="GO:0003676">
    <property type="term" value="F:nucleic acid binding"/>
    <property type="evidence" value="ECO:0007669"/>
    <property type="project" value="InterPro"/>
</dbReference>